<evidence type="ECO:0000313" key="5">
    <source>
        <dbReference type="EMBL" id="ORV50211.1"/>
    </source>
</evidence>
<reference evidence="5 6" key="1">
    <citation type="submission" date="2016-01" db="EMBL/GenBank/DDBJ databases">
        <title>The new phylogeny of the genus Mycobacterium.</title>
        <authorList>
            <person name="Tarcisio F."/>
            <person name="Conor M."/>
            <person name="Antonella G."/>
            <person name="Elisabetta G."/>
            <person name="Giulia F.S."/>
            <person name="Sara T."/>
            <person name="Anna F."/>
            <person name="Clotilde B."/>
            <person name="Roberto B."/>
            <person name="Veronica D.S."/>
            <person name="Fabio R."/>
            <person name="Monica P."/>
            <person name="Olivier J."/>
            <person name="Enrico T."/>
            <person name="Nicola S."/>
        </authorList>
    </citation>
    <scope>NUCLEOTIDE SEQUENCE [LARGE SCALE GENOMIC DNA]</scope>
    <source>
        <strain evidence="5 6">ATCC 27353</strain>
    </source>
</reference>
<proteinExistence type="predicted"/>
<evidence type="ECO:0000256" key="4">
    <source>
        <dbReference type="ARBA" id="ARBA00048941"/>
    </source>
</evidence>
<organism evidence="5 6">
    <name type="scientific">Mycolicibacter engbaekii</name>
    <dbReference type="NCBI Taxonomy" id="188915"/>
    <lineage>
        <taxon>Bacteria</taxon>
        <taxon>Bacillati</taxon>
        <taxon>Actinomycetota</taxon>
        <taxon>Actinomycetes</taxon>
        <taxon>Mycobacteriales</taxon>
        <taxon>Mycobacteriaceae</taxon>
        <taxon>Mycolicibacter</taxon>
    </lineage>
</organism>
<evidence type="ECO:0000313" key="6">
    <source>
        <dbReference type="Proteomes" id="UP000193465"/>
    </source>
</evidence>
<dbReference type="GO" id="GO:0004497">
    <property type="term" value="F:monooxygenase activity"/>
    <property type="evidence" value="ECO:0007669"/>
    <property type="project" value="UniProtKB-KW"/>
</dbReference>
<dbReference type="RefSeq" id="WP_085127614.1">
    <property type="nucleotide sequence ID" value="NZ_LQOT01000018.1"/>
</dbReference>
<dbReference type="InterPro" id="IPR009078">
    <property type="entry name" value="Ferritin-like_SF"/>
</dbReference>
<keyword evidence="3 5" id="KW-0503">Monooxygenase</keyword>
<gene>
    <name evidence="5" type="ORF">AWC02_04970</name>
</gene>
<accession>A0A1X1U053</accession>
<comment type="catalytic activity">
    <reaction evidence="4">
        <text>propane + NADH + O2 + H(+) = propan-2-ol + NAD(+) + H2O</text>
        <dbReference type="Rhea" id="RHEA:49992"/>
        <dbReference type="ChEBI" id="CHEBI:15377"/>
        <dbReference type="ChEBI" id="CHEBI:15378"/>
        <dbReference type="ChEBI" id="CHEBI:15379"/>
        <dbReference type="ChEBI" id="CHEBI:17824"/>
        <dbReference type="ChEBI" id="CHEBI:32879"/>
        <dbReference type="ChEBI" id="CHEBI:57540"/>
        <dbReference type="ChEBI" id="CHEBI:57945"/>
        <dbReference type="EC" id="1.14.13.227"/>
    </reaction>
</comment>
<evidence type="ECO:0000256" key="3">
    <source>
        <dbReference type="ARBA" id="ARBA00023033"/>
    </source>
</evidence>
<dbReference type="InterPro" id="IPR003430">
    <property type="entry name" value="Phenol_Hydrox"/>
</dbReference>
<keyword evidence="6" id="KW-1185">Reference proteome</keyword>
<protein>
    <recommendedName>
        <fullName evidence="1">propane 2-monooxygenase</fullName>
        <ecNumber evidence="1">1.14.13.227</ecNumber>
    </recommendedName>
</protein>
<evidence type="ECO:0000256" key="1">
    <source>
        <dbReference type="ARBA" id="ARBA00012710"/>
    </source>
</evidence>
<dbReference type="Gene3D" id="1.10.620.20">
    <property type="entry name" value="Ribonucleotide Reductase, subunit A"/>
    <property type="match status" value="1"/>
</dbReference>
<dbReference type="InterPro" id="IPR012348">
    <property type="entry name" value="RNR-like"/>
</dbReference>
<dbReference type="AlphaFoldDB" id="A0A1X1U053"/>
<evidence type="ECO:0000256" key="2">
    <source>
        <dbReference type="ARBA" id="ARBA00023002"/>
    </source>
</evidence>
<dbReference type="STRING" id="188915.AWC02_04970"/>
<comment type="caution">
    <text evidence="5">The sequence shown here is derived from an EMBL/GenBank/DDBJ whole genome shotgun (WGS) entry which is preliminary data.</text>
</comment>
<dbReference type="EMBL" id="LQOT01000018">
    <property type="protein sequence ID" value="ORV50211.1"/>
    <property type="molecule type" value="Genomic_DNA"/>
</dbReference>
<keyword evidence="2" id="KW-0560">Oxidoreductase</keyword>
<dbReference type="Pfam" id="PF02332">
    <property type="entry name" value="Phenol_Hydrox"/>
    <property type="match status" value="1"/>
</dbReference>
<dbReference type="SUPFAM" id="SSF47240">
    <property type="entry name" value="Ferritin-like"/>
    <property type="match status" value="1"/>
</dbReference>
<name>A0A1X1U053_9MYCO</name>
<dbReference type="Proteomes" id="UP000193465">
    <property type="component" value="Unassembled WGS sequence"/>
</dbReference>
<dbReference type="EC" id="1.14.13.227" evidence="1"/>
<sequence length="500" mass="55772">MTAPTTRTHDLIKQYTWDSTRTPPAAVFPSRYRIPERGRDPFKLLFRDYARMEVEKDLRVQRAMDSAASLRTTEAIEPRWIEGLKLALPLTAEAEYQAMKGAGLLISSINNPELQQGYAAQALDEARHLQLVGALRRHYLSHAPDTDGLQFGSRALARHPIGAVARAAFAPNSVNDPIDAVIALNVVLETAYTNPLTVALPQVAAANGDDAYAAAYLSIQSDEVRHMANGHGTLRAVAEVPDNIPLVQGSLDRAFWHQHQGADTATAVAAEYYVRHRPWAYRDAWEEWVVDDFIGSFSRRFGPFGLREPARLADVARGVESQHHAVAIGLAALWPLNFFRTDPLDETDFEWFEANYPGWSAVYQPLWEAYAALSDRANGRLLLQELPGVPPFCQVCQLPCIVPRFEAPETRIIEYQGARYALCSEGCEINFSWNPVSYTSFGTFWSRYDGWDLADVVLDLGFLRSDGRTLVGQPHLRSEGLWTIDDIRAIGVTVHDPLAS</sequence>